<proteinExistence type="predicted"/>
<feature type="domain" description="Peptidase M24" evidence="1">
    <location>
        <begin position="151"/>
        <end position="358"/>
    </location>
</feature>
<dbReference type="InterPro" id="IPR029149">
    <property type="entry name" value="Creatin/AminoP/Spt16_N"/>
</dbReference>
<dbReference type="PANTHER" id="PTHR46112:SF2">
    <property type="entry name" value="XAA-PRO AMINOPEPTIDASE P-RELATED"/>
    <property type="match status" value="1"/>
</dbReference>
<name>A0A9W5TY66_9BACI</name>
<sequence length="377" mass="42154">MQVGNRLKLLRSHMERESISSIIVMNPDHQYYLSGFKALLYSRPIVLYIDFNKASIIVPGLEEAHARHEAIVDEIEVYYEHPNASNSKLNHFEYIEDLISENENGSTVGVDLSSTPGEIVQFAQKFGCKIADIGQKIVEMRYIKDSYEIDLLEKSGELVNLAVSESLKSCKEGITEMEMDAVGNSALFAATASQYPQATLDMFVMSPSGVKRSNMPHVFSNTRKLRTGDVMIHSRQVGLNGYRAELERTVIIGGPTEEQKKAFESARIAQQKALDFIKPGVKAYEVDKIAREVFEKDGYGEYAIHRTGHGIGISAHEKPYLRYDNDLILEEGMVFSVEPGIYVPGLGGFRHSDTVVLTSDGSRLITEYPRDLASLIF</sequence>
<evidence type="ECO:0000313" key="4">
    <source>
        <dbReference type="Proteomes" id="UP000621492"/>
    </source>
</evidence>
<evidence type="ECO:0000259" key="2">
    <source>
        <dbReference type="Pfam" id="PF01321"/>
    </source>
</evidence>
<evidence type="ECO:0000313" key="3">
    <source>
        <dbReference type="EMBL" id="GGB45790.1"/>
    </source>
</evidence>
<dbReference type="RefSeq" id="WP_188725248.1">
    <property type="nucleotide sequence ID" value="NZ_BMJD01000018.1"/>
</dbReference>
<dbReference type="SUPFAM" id="SSF53092">
    <property type="entry name" value="Creatinase/prolidase N-terminal domain"/>
    <property type="match status" value="1"/>
</dbReference>
<dbReference type="InterPro" id="IPR050659">
    <property type="entry name" value="Peptidase_M24B"/>
</dbReference>
<dbReference type="SUPFAM" id="SSF55920">
    <property type="entry name" value="Creatinase/aminopeptidase"/>
    <property type="match status" value="1"/>
</dbReference>
<dbReference type="InterPro" id="IPR036005">
    <property type="entry name" value="Creatinase/aminopeptidase-like"/>
</dbReference>
<reference evidence="3" key="1">
    <citation type="journal article" date="2014" name="Int. J. Syst. Evol. Microbiol.">
        <title>Complete genome sequence of Corynebacterium casei LMG S-19264T (=DSM 44701T), isolated from a smear-ripened cheese.</title>
        <authorList>
            <consortium name="US DOE Joint Genome Institute (JGI-PGF)"/>
            <person name="Walter F."/>
            <person name="Albersmeier A."/>
            <person name="Kalinowski J."/>
            <person name="Ruckert C."/>
        </authorList>
    </citation>
    <scope>NUCLEOTIDE SEQUENCE</scope>
    <source>
        <strain evidence="3">CGMCC 1.15454</strain>
    </source>
</reference>
<dbReference type="InterPro" id="IPR000994">
    <property type="entry name" value="Pept_M24"/>
</dbReference>
<keyword evidence="4" id="KW-1185">Reference proteome</keyword>
<dbReference type="Gene3D" id="3.40.350.10">
    <property type="entry name" value="Creatinase/prolidase N-terminal domain"/>
    <property type="match status" value="1"/>
</dbReference>
<dbReference type="EMBL" id="BMJD01000018">
    <property type="protein sequence ID" value="GGB45790.1"/>
    <property type="molecule type" value="Genomic_DNA"/>
</dbReference>
<feature type="domain" description="Creatinase N-terminal" evidence="2">
    <location>
        <begin position="6"/>
        <end position="143"/>
    </location>
</feature>
<dbReference type="InterPro" id="IPR000587">
    <property type="entry name" value="Creatinase_N"/>
</dbReference>
<reference evidence="3" key="2">
    <citation type="submission" date="2020-09" db="EMBL/GenBank/DDBJ databases">
        <authorList>
            <person name="Sun Q."/>
            <person name="Zhou Y."/>
        </authorList>
    </citation>
    <scope>NUCLEOTIDE SEQUENCE</scope>
    <source>
        <strain evidence="3">CGMCC 1.15454</strain>
    </source>
</reference>
<evidence type="ECO:0000259" key="1">
    <source>
        <dbReference type="Pfam" id="PF00557"/>
    </source>
</evidence>
<dbReference type="Pfam" id="PF00557">
    <property type="entry name" value="Peptidase_M24"/>
    <property type="match status" value="1"/>
</dbReference>
<gene>
    <name evidence="3" type="ORF">GCM10011409_24210</name>
</gene>
<organism evidence="3 4">
    <name type="scientific">Lentibacillus populi</name>
    <dbReference type="NCBI Taxonomy" id="1827502"/>
    <lineage>
        <taxon>Bacteria</taxon>
        <taxon>Bacillati</taxon>
        <taxon>Bacillota</taxon>
        <taxon>Bacilli</taxon>
        <taxon>Bacillales</taxon>
        <taxon>Bacillaceae</taxon>
        <taxon>Lentibacillus</taxon>
    </lineage>
</organism>
<comment type="caution">
    <text evidence="3">The sequence shown here is derived from an EMBL/GenBank/DDBJ whole genome shotgun (WGS) entry which is preliminary data.</text>
</comment>
<dbReference type="PANTHER" id="PTHR46112">
    <property type="entry name" value="AMINOPEPTIDASE"/>
    <property type="match status" value="1"/>
</dbReference>
<dbReference type="Pfam" id="PF01321">
    <property type="entry name" value="Creatinase_N"/>
    <property type="match status" value="1"/>
</dbReference>
<accession>A0A9W5TY66</accession>
<dbReference type="Proteomes" id="UP000621492">
    <property type="component" value="Unassembled WGS sequence"/>
</dbReference>
<dbReference type="Gene3D" id="3.90.230.10">
    <property type="entry name" value="Creatinase/methionine aminopeptidase superfamily"/>
    <property type="match status" value="1"/>
</dbReference>
<dbReference type="AlphaFoldDB" id="A0A9W5TY66"/>
<protein>
    <submittedName>
        <fullName evidence="3">Peptidase M24</fullName>
    </submittedName>
</protein>